<dbReference type="Pfam" id="PF09339">
    <property type="entry name" value="HTH_IclR"/>
    <property type="match status" value="1"/>
</dbReference>
<dbReference type="GO" id="GO:0003700">
    <property type="term" value="F:DNA-binding transcription factor activity"/>
    <property type="evidence" value="ECO:0007669"/>
    <property type="project" value="TreeGrafter"/>
</dbReference>
<reference evidence="6 7" key="1">
    <citation type="submission" date="2019-07" db="EMBL/GenBank/DDBJ databases">
        <title>Georgenia wutianyii sp. nov. and Georgenia *** sp. nov. isolated from plateau pika (Ochotona curzoniae) in the Qinghai-Tibet plateau of China.</title>
        <authorList>
            <person name="Tian Z."/>
        </authorList>
    </citation>
    <scope>NUCLEOTIDE SEQUENCE [LARGE SCALE GENOMIC DNA]</scope>
    <source>
        <strain evidence="6 7">Z446</strain>
    </source>
</reference>
<dbReference type="InterPro" id="IPR036388">
    <property type="entry name" value="WH-like_DNA-bd_sf"/>
</dbReference>
<dbReference type="GO" id="GO:0045892">
    <property type="term" value="P:negative regulation of DNA-templated transcription"/>
    <property type="evidence" value="ECO:0007669"/>
    <property type="project" value="TreeGrafter"/>
</dbReference>
<evidence type="ECO:0000259" key="5">
    <source>
        <dbReference type="PROSITE" id="PS51078"/>
    </source>
</evidence>
<feature type="domain" description="IclR-ED" evidence="5">
    <location>
        <begin position="68"/>
        <end position="252"/>
    </location>
</feature>
<feature type="domain" description="HTH iclR-type" evidence="4">
    <location>
        <begin position="5"/>
        <end position="67"/>
    </location>
</feature>
<sequence>MARLTPAVLRTLDILELFLEDGDAVLTAPQVVRRTGLPRTTVHELLATLVSRDYLQKDDAGAYRLGVRLLQLGNAYSARFDMLQAANDVAREVSNASGETVSVALLEGAEVFYLAKVEARELVPMASRIGQRLPASSTSLGKAMLAYVPVETVRALYPDPENLPVLTERSIRTLPALEEELAAVRARGVAFEREESGRDICCAAAPVHDMTGQVVAAISTSVPMARWDSRPVEYWVELVLQGAAQLSDQLGYQAPLERRARVAG</sequence>
<dbReference type="SMART" id="SM00346">
    <property type="entry name" value="HTH_ICLR"/>
    <property type="match status" value="1"/>
</dbReference>
<accession>A0A552WK11</accession>
<dbReference type="Proteomes" id="UP000318693">
    <property type="component" value="Unassembled WGS sequence"/>
</dbReference>
<dbReference type="EMBL" id="VJXR01000106">
    <property type="protein sequence ID" value="TRW43090.1"/>
    <property type="molecule type" value="Genomic_DNA"/>
</dbReference>
<protein>
    <submittedName>
        <fullName evidence="6">IclR family transcriptional regulator</fullName>
    </submittedName>
</protein>
<keyword evidence="1" id="KW-0805">Transcription regulation</keyword>
<keyword evidence="7" id="KW-1185">Reference proteome</keyword>
<proteinExistence type="predicted"/>
<organism evidence="6 7">
    <name type="scientific">Georgenia yuyongxinii</name>
    <dbReference type="NCBI Taxonomy" id="2589797"/>
    <lineage>
        <taxon>Bacteria</taxon>
        <taxon>Bacillati</taxon>
        <taxon>Actinomycetota</taxon>
        <taxon>Actinomycetes</taxon>
        <taxon>Micrococcales</taxon>
        <taxon>Bogoriellaceae</taxon>
        <taxon>Georgenia</taxon>
    </lineage>
</organism>
<evidence type="ECO:0000256" key="2">
    <source>
        <dbReference type="ARBA" id="ARBA00023125"/>
    </source>
</evidence>
<evidence type="ECO:0000256" key="1">
    <source>
        <dbReference type="ARBA" id="ARBA00023015"/>
    </source>
</evidence>
<evidence type="ECO:0000256" key="3">
    <source>
        <dbReference type="ARBA" id="ARBA00023163"/>
    </source>
</evidence>
<dbReference type="PANTHER" id="PTHR30136:SF2">
    <property type="entry name" value="TRANSCRIPTIONAL REGULATOR ICLR"/>
    <property type="match status" value="1"/>
</dbReference>
<dbReference type="PROSITE" id="PS51078">
    <property type="entry name" value="ICLR_ED"/>
    <property type="match status" value="1"/>
</dbReference>
<comment type="caution">
    <text evidence="6">The sequence shown here is derived from an EMBL/GenBank/DDBJ whole genome shotgun (WGS) entry which is preliminary data.</text>
</comment>
<dbReference type="PROSITE" id="PS51077">
    <property type="entry name" value="HTH_ICLR"/>
    <property type="match status" value="1"/>
</dbReference>
<dbReference type="Gene3D" id="3.30.450.40">
    <property type="match status" value="1"/>
</dbReference>
<dbReference type="AlphaFoldDB" id="A0A552WK11"/>
<keyword evidence="3" id="KW-0804">Transcription</keyword>
<dbReference type="SUPFAM" id="SSF46785">
    <property type="entry name" value="Winged helix' DNA-binding domain"/>
    <property type="match status" value="1"/>
</dbReference>
<dbReference type="Gene3D" id="1.10.10.10">
    <property type="entry name" value="Winged helix-like DNA-binding domain superfamily/Winged helix DNA-binding domain"/>
    <property type="match status" value="1"/>
</dbReference>
<dbReference type="InterPro" id="IPR050707">
    <property type="entry name" value="HTH_MetabolicPath_Reg"/>
</dbReference>
<dbReference type="SUPFAM" id="SSF55781">
    <property type="entry name" value="GAF domain-like"/>
    <property type="match status" value="1"/>
</dbReference>
<keyword evidence="2" id="KW-0238">DNA-binding</keyword>
<dbReference type="InterPro" id="IPR036390">
    <property type="entry name" value="WH_DNA-bd_sf"/>
</dbReference>
<dbReference type="GO" id="GO:0003677">
    <property type="term" value="F:DNA binding"/>
    <property type="evidence" value="ECO:0007669"/>
    <property type="project" value="UniProtKB-KW"/>
</dbReference>
<dbReference type="InterPro" id="IPR014757">
    <property type="entry name" value="Tscrpt_reg_IclR_C"/>
</dbReference>
<evidence type="ECO:0000313" key="6">
    <source>
        <dbReference type="EMBL" id="TRW43090.1"/>
    </source>
</evidence>
<evidence type="ECO:0000313" key="7">
    <source>
        <dbReference type="Proteomes" id="UP000318693"/>
    </source>
</evidence>
<name>A0A552WK11_9MICO</name>
<dbReference type="PANTHER" id="PTHR30136">
    <property type="entry name" value="HELIX-TURN-HELIX TRANSCRIPTIONAL REGULATOR, ICLR FAMILY"/>
    <property type="match status" value="1"/>
</dbReference>
<evidence type="ECO:0000259" key="4">
    <source>
        <dbReference type="PROSITE" id="PS51077"/>
    </source>
</evidence>
<dbReference type="InterPro" id="IPR029016">
    <property type="entry name" value="GAF-like_dom_sf"/>
</dbReference>
<dbReference type="InterPro" id="IPR005471">
    <property type="entry name" value="Tscrpt_reg_IclR_N"/>
</dbReference>
<dbReference type="RefSeq" id="WP_143420021.1">
    <property type="nucleotide sequence ID" value="NZ_VJXR01000106.1"/>
</dbReference>
<gene>
    <name evidence="6" type="ORF">FJ693_19090</name>
</gene>
<dbReference type="Pfam" id="PF01614">
    <property type="entry name" value="IclR_C"/>
    <property type="match status" value="1"/>
</dbReference>